<gene>
    <name evidence="3" type="ORF">OB236_06750</name>
</gene>
<feature type="domain" description="CBM6" evidence="2">
    <location>
        <begin position="775"/>
        <end position="908"/>
    </location>
</feature>
<dbReference type="Pfam" id="PF16990">
    <property type="entry name" value="CBM_35"/>
    <property type="match status" value="1"/>
</dbReference>
<dbReference type="CDD" id="cd04082">
    <property type="entry name" value="CBM35_pectate_lyase-like"/>
    <property type="match status" value="1"/>
</dbReference>
<dbReference type="Gene3D" id="3.20.20.80">
    <property type="entry name" value="Glycosidases"/>
    <property type="match status" value="1"/>
</dbReference>
<feature type="chain" id="PRO_5046192079" evidence="1">
    <location>
        <begin position="30"/>
        <end position="1054"/>
    </location>
</feature>
<feature type="signal peptide" evidence="1">
    <location>
        <begin position="1"/>
        <end position="29"/>
    </location>
</feature>
<dbReference type="SUPFAM" id="SSF49464">
    <property type="entry name" value="Carboxypeptidase regulatory domain-like"/>
    <property type="match status" value="1"/>
</dbReference>
<keyword evidence="1" id="KW-0732">Signal</keyword>
<proteinExistence type="predicted"/>
<dbReference type="Gene3D" id="2.60.120.560">
    <property type="entry name" value="Exo-inulinase, domain 1"/>
    <property type="match status" value="1"/>
</dbReference>
<dbReference type="InterPro" id="IPR005084">
    <property type="entry name" value="CBM6"/>
</dbReference>
<dbReference type="PROSITE" id="PS51175">
    <property type="entry name" value="CBM6"/>
    <property type="match status" value="2"/>
</dbReference>
<organism evidence="3 4">
    <name type="scientific">Paenibacillus baimaensis</name>
    <dbReference type="NCBI Taxonomy" id="2982185"/>
    <lineage>
        <taxon>Bacteria</taxon>
        <taxon>Bacillati</taxon>
        <taxon>Bacillota</taxon>
        <taxon>Bacilli</taxon>
        <taxon>Bacillales</taxon>
        <taxon>Paenibacillaceae</taxon>
        <taxon>Paenibacillus</taxon>
    </lineage>
</organism>
<name>A0ABT2UB26_9BACL</name>
<dbReference type="Gene3D" id="2.60.40.1120">
    <property type="entry name" value="Carboxypeptidase-like, regulatory domain"/>
    <property type="match status" value="1"/>
</dbReference>
<dbReference type="InterPro" id="IPR008979">
    <property type="entry name" value="Galactose-bd-like_sf"/>
</dbReference>
<comment type="caution">
    <text evidence="3">The sequence shown here is derived from an EMBL/GenBank/DDBJ whole genome shotgun (WGS) entry which is preliminary data.</text>
</comment>
<dbReference type="InterPro" id="IPR008969">
    <property type="entry name" value="CarboxyPept-like_regulatory"/>
</dbReference>
<keyword evidence="4" id="KW-1185">Reference proteome</keyword>
<accession>A0ABT2UB26</accession>
<evidence type="ECO:0000256" key="1">
    <source>
        <dbReference type="SAM" id="SignalP"/>
    </source>
</evidence>
<dbReference type="Proteomes" id="UP001652445">
    <property type="component" value="Unassembled WGS sequence"/>
</dbReference>
<dbReference type="SUPFAM" id="SSF51445">
    <property type="entry name" value="(Trans)glycosidases"/>
    <property type="match status" value="1"/>
</dbReference>
<evidence type="ECO:0000313" key="4">
    <source>
        <dbReference type="Proteomes" id="UP001652445"/>
    </source>
</evidence>
<protein>
    <submittedName>
        <fullName evidence="3">Carbohydrate-binding protein</fullName>
    </submittedName>
</protein>
<feature type="domain" description="CBM6" evidence="2">
    <location>
        <begin position="215"/>
        <end position="342"/>
    </location>
</feature>
<reference evidence="3 4" key="1">
    <citation type="submission" date="2022-09" db="EMBL/GenBank/DDBJ databases">
        <authorList>
            <person name="Han X.L."/>
            <person name="Wang Q."/>
            <person name="Lu T."/>
        </authorList>
    </citation>
    <scope>NUCLEOTIDE SEQUENCE [LARGE SCALE GENOMIC DNA]</scope>
    <source>
        <strain evidence="3 4">WQ 127069</strain>
    </source>
</reference>
<sequence length="1054" mass="116038">MDKSKKTLFVSLLLVLSLLFSLMPAASFAATQSMVPVYLLSDNFENASTANWAVEGGIWGTYMNAGNGAYRQSSLSGSAQSVAGEPSWTNYSFSADVNVETLDSFTTNSVHLMARFIDHDNYYELAYTSSDQTLALRKKEAGLWIVLQSISNPLMNDTEYNLKILVNGSTIEGFVNGERKLSVSDASFTTGKVGFATFNQSAKFDNAVVAPPSNPVYEAEDAELVNAKVDSNKNSGDFQGSGFVDFHAKPGGSITWTVNVPVAGTYLLEIRYSNDKNTNSERPLIVEVNGIPDIDPLPFPATANWKTWKRVHRTATLQAGNNTIKLTTTVNEGPNLDNLRLYQGTDAMRATAVSIDYSEDWGEATQLASGFLHGIGKMDPAQKLINPLTVRTVRGATYHERLPSLFDPATYNRVKATGAKIMINAYHGFQFADGKTKWPGRPVNDRPFTTYEEWEDYVGKLLDEAKEKNYDIHSWITWNEPNIQWKDRMEYYNETHKRAYNVIKNRDPHNKVQAPEYLGYNFQGLKDFLLYCKENNALPDILSWHELSGAPLDIEGHTLEIKNWMLENGITPMPLAITEYQGPWELSDINQGYDPGLSVNYIARLERSEQNGLLYALKGNTQWQGDNPDFRAGLDELADSATLSEPTSRWYLYYWYGHATGRKVKTIQNKEQVEAFATSDSEAKRSIILLGNPDNTIRYDTPLNLKDIPAYLRNAGKVHIRVESVENTKTKNGKEQQGTKIELEGNYAVTDNALTIALPTMGTDTAYIVKVTPGTTYEYQAESLSQTNSGANYRTVSEAPASGGSAAVYEANAVGDWVKYTIHVPSAGTYNLKALLKKDDDKGISQLYVNGAATGNTVDEYGPFLYTDVDYGDVTFSQSGDQMLDFRITGKNDLSSSYSLAFDKFTLTLIAPFSGSPTHTVTGAVYAKDSTIPIDAARVTIGGSTYYTNGQGKFTASLANGSYDLTVQKAVYKPYTTTVDVNGHGVDLGLIELTPETVSPTGYQISETIGVLTASSVVAVSILDSTHTVTLKASLVPSTSVKAERLYDSREVCA</sequence>
<dbReference type="EMBL" id="JAOQIO010000015">
    <property type="protein sequence ID" value="MCU6791825.1"/>
    <property type="molecule type" value="Genomic_DNA"/>
</dbReference>
<dbReference type="InterPro" id="IPR017853">
    <property type="entry name" value="GH"/>
</dbReference>
<evidence type="ECO:0000313" key="3">
    <source>
        <dbReference type="EMBL" id="MCU6791825.1"/>
    </source>
</evidence>
<evidence type="ECO:0000259" key="2">
    <source>
        <dbReference type="PROSITE" id="PS51175"/>
    </source>
</evidence>
<dbReference type="SUPFAM" id="SSF49785">
    <property type="entry name" value="Galactose-binding domain-like"/>
    <property type="match status" value="2"/>
</dbReference>
<dbReference type="RefSeq" id="WP_262683267.1">
    <property type="nucleotide sequence ID" value="NZ_JAOQIO010000015.1"/>
</dbReference>
<dbReference type="Gene3D" id="2.60.120.260">
    <property type="entry name" value="Galactose-binding domain-like"/>
    <property type="match status" value="2"/>
</dbReference>